<name>A0ABU6TAT3_9FABA</name>
<feature type="compositionally biased region" description="Polar residues" evidence="1">
    <location>
        <begin position="28"/>
        <end position="58"/>
    </location>
</feature>
<organism evidence="2 3">
    <name type="scientific">Stylosanthes scabra</name>
    <dbReference type="NCBI Taxonomy" id="79078"/>
    <lineage>
        <taxon>Eukaryota</taxon>
        <taxon>Viridiplantae</taxon>
        <taxon>Streptophyta</taxon>
        <taxon>Embryophyta</taxon>
        <taxon>Tracheophyta</taxon>
        <taxon>Spermatophyta</taxon>
        <taxon>Magnoliopsida</taxon>
        <taxon>eudicotyledons</taxon>
        <taxon>Gunneridae</taxon>
        <taxon>Pentapetalae</taxon>
        <taxon>rosids</taxon>
        <taxon>fabids</taxon>
        <taxon>Fabales</taxon>
        <taxon>Fabaceae</taxon>
        <taxon>Papilionoideae</taxon>
        <taxon>50 kb inversion clade</taxon>
        <taxon>dalbergioids sensu lato</taxon>
        <taxon>Dalbergieae</taxon>
        <taxon>Pterocarpus clade</taxon>
        <taxon>Stylosanthes</taxon>
    </lineage>
</organism>
<reference evidence="2 3" key="1">
    <citation type="journal article" date="2023" name="Plants (Basel)">
        <title>Bridging the Gap: Combining Genomics and Transcriptomics Approaches to Understand Stylosanthes scabra, an Orphan Legume from the Brazilian Caatinga.</title>
        <authorList>
            <person name="Ferreira-Neto J.R.C."/>
            <person name="da Silva M.D."/>
            <person name="Binneck E."/>
            <person name="de Melo N.F."/>
            <person name="da Silva R.H."/>
            <person name="de Melo A.L.T.M."/>
            <person name="Pandolfi V."/>
            <person name="Bustamante F.O."/>
            <person name="Brasileiro-Vidal A.C."/>
            <person name="Benko-Iseppon A.M."/>
        </authorList>
    </citation>
    <scope>NUCLEOTIDE SEQUENCE [LARGE SCALE GENOMIC DNA]</scope>
    <source>
        <tissue evidence="2">Leaves</tissue>
    </source>
</reference>
<accession>A0ABU6TAT3</accession>
<evidence type="ECO:0000313" key="3">
    <source>
        <dbReference type="Proteomes" id="UP001341840"/>
    </source>
</evidence>
<proteinExistence type="predicted"/>
<dbReference type="EMBL" id="JASCZI010090724">
    <property type="protein sequence ID" value="MED6145634.1"/>
    <property type="molecule type" value="Genomic_DNA"/>
</dbReference>
<gene>
    <name evidence="2" type="ORF">PIB30_027070</name>
</gene>
<protein>
    <submittedName>
        <fullName evidence="2">Uncharacterized protein</fullName>
    </submittedName>
</protein>
<keyword evidence="3" id="KW-1185">Reference proteome</keyword>
<feature type="region of interest" description="Disordered" evidence="1">
    <location>
        <begin position="1"/>
        <end position="114"/>
    </location>
</feature>
<feature type="compositionally biased region" description="Basic and acidic residues" evidence="1">
    <location>
        <begin position="1"/>
        <end position="17"/>
    </location>
</feature>
<comment type="caution">
    <text evidence="2">The sequence shown here is derived from an EMBL/GenBank/DDBJ whole genome shotgun (WGS) entry which is preliminary data.</text>
</comment>
<evidence type="ECO:0000313" key="2">
    <source>
        <dbReference type="EMBL" id="MED6145634.1"/>
    </source>
</evidence>
<sequence>MEKKMKRRQDTIDSTQEHKKKRNKIKTLFNTLRESKKGASTNDGTVTGTSITAPTTLSFKKRAKGTTLSATSTKARSEATRHKQPNTQATGRKMTKSSPYRKPSEVHQNYSESN</sequence>
<dbReference type="Proteomes" id="UP001341840">
    <property type="component" value="Unassembled WGS sequence"/>
</dbReference>
<evidence type="ECO:0000256" key="1">
    <source>
        <dbReference type="SAM" id="MobiDB-lite"/>
    </source>
</evidence>